<dbReference type="AlphaFoldDB" id="A0A3Q8SAU1"/>
<evidence type="ECO:0000256" key="1">
    <source>
        <dbReference type="SAM" id="SignalP"/>
    </source>
</evidence>
<evidence type="ECO:0000313" key="3">
    <source>
        <dbReference type="Proteomes" id="UP000273145"/>
    </source>
</evidence>
<dbReference type="EMBL" id="CP034248">
    <property type="protein sequence ID" value="AZK46414.1"/>
    <property type="molecule type" value="Genomic_DNA"/>
</dbReference>
<dbReference type="OrthoDB" id="2973409at2"/>
<gene>
    <name evidence="2" type="ORF">EIM92_09705</name>
</gene>
<dbReference type="Proteomes" id="UP000273145">
    <property type="component" value="Chromosome"/>
</dbReference>
<dbReference type="KEGG" id="plen:EIM92_09705"/>
<proteinExistence type="predicted"/>
<reference evidence="2 3" key="1">
    <citation type="submission" date="2018-11" db="EMBL/GenBank/DDBJ databases">
        <title>Genome sequencing of Paenibacillus lentus DSM25539(T).</title>
        <authorList>
            <person name="Kook J.-K."/>
            <person name="Park S.-N."/>
            <person name="Lim Y.K."/>
        </authorList>
    </citation>
    <scope>NUCLEOTIDE SEQUENCE [LARGE SCALE GENOMIC DNA]</scope>
    <source>
        <strain evidence="2 3">DSM 25539</strain>
    </source>
</reference>
<evidence type="ECO:0008006" key="4">
    <source>
        <dbReference type="Google" id="ProtNLM"/>
    </source>
</evidence>
<organism evidence="2 3">
    <name type="scientific">Paenibacillus lentus</name>
    <dbReference type="NCBI Taxonomy" id="1338368"/>
    <lineage>
        <taxon>Bacteria</taxon>
        <taxon>Bacillati</taxon>
        <taxon>Bacillota</taxon>
        <taxon>Bacilli</taxon>
        <taxon>Bacillales</taxon>
        <taxon>Paenibacillaceae</taxon>
        <taxon>Paenibacillus</taxon>
    </lineage>
</organism>
<feature type="chain" id="PRO_5018736689" description="P/Homo B domain-containing protein" evidence="1">
    <location>
        <begin position="26"/>
        <end position="168"/>
    </location>
</feature>
<evidence type="ECO:0000313" key="2">
    <source>
        <dbReference type="EMBL" id="AZK46414.1"/>
    </source>
</evidence>
<protein>
    <recommendedName>
        <fullName evidence="4">P/Homo B domain-containing protein</fullName>
    </recommendedName>
</protein>
<name>A0A3Q8SAU1_9BACL</name>
<dbReference type="RefSeq" id="WP_125082473.1">
    <property type="nucleotide sequence ID" value="NZ_CP034248.1"/>
</dbReference>
<keyword evidence="3" id="KW-1185">Reference proteome</keyword>
<accession>A0A3Q8SAU1</accession>
<keyword evidence="1" id="KW-0732">Signal</keyword>
<feature type="signal peptide" evidence="1">
    <location>
        <begin position="1"/>
        <end position="25"/>
    </location>
</feature>
<sequence>MKRLTKLCMTVALVSMAFSALIANASPTQNNTSGQGELLNTTIAQPPVENSTIITYETETPGFSTMDTQHINPVNHTGTAAYTGEFTTAPENGKYLNVYCKNNGSGTVYMTIYRNGSEFVSELAISPGGQRTQTFEELYGTGITGNWKVYIFTKDGASMNIQVSARQY</sequence>